<dbReference type="Gene3D" id="3.40.50.1390">
    <property type="entry name" value="Resolvase, N-terminal catalytic domain"/>
    <property type="match status" value="1"/>
</dbReference>
<dbReference type="InterPro" id="IPR006119">
    <property type="entry name" value="Resolv_N"/>
</dbReference>
<evidence type="ECO:0000256" key="2">
    <source>
        <dbReference type="ARBA" id="ARBA00023172"/>
    </source>
</evidence>
<gene>
    <name evidence="5" type="ORF">GCM10023323_71450</name>
</gene>
<evidence type="ECO:0000259" key="4">
    <source>
        <dbReference type="PROSITE" id="PS51736"/>
    </source>
</evidence>
<dbReference type="InterPro" id="IPR050639">
    <property type="entry name" value="SSR_resolvase"/>
</dbReference>
<dbReference type="RefSeq" id="WP_345637756.1">
    <property type="nucleotide sequence ID" value="NZ_BAABJR010000028.1"/>
</dbReference>
<dbReference type="SMART" id="SM00857">
    <property type="entry name" value="Resolvase"/>
    <property type="match status" value="1"/>
</dbReference>
<evidence type="ECO:0000313" key="5">
    <source>
        <dbReference type="EMBL" id="GAA5216834.1"/>
    </source>
</evidence>
<evidence type="ECO:0000313" key="6">
    <source>
        <dbReference type="Proteomes" id="UP001499878"/>
    </source>
</evidence>
<keyword evidence="2" id="KW-0233">DNA recombination</keyword>
<dbReference type="PROSITE" id="PS51736">
    <property type="entry name" value="RECOMBINASES_3"/>
    <property type="match status" value="1"/>
</dbReference>
<dbReference type="EMBL" id="BAABJR010000028">
    <property type="protein sequence ID" value="GAA5216834.1"/>
    <property type="molecule type" value="Genomic_DNA"/>
</dbReference>
<dbReference type="CDD" id="cd03768">
    <property type="entry name" value="SR_ResInv"/>
    <property type="match status" value="1"/>
</dbReference>
<keyword evidence="1" id="KW-0238">DNA-binding</keyword>
<organism evidence="5 6">
    <name type="scientific">Streptomyces thinghirensis</name>
    <dbReference type="NCBI Taxonomy" id="551547"/>
    <lineage>
        <taxon>Bacteria</taxon>
        <taxon>Bacillati</taxon>
        <taxon>Actinomycetota</taxon>
        <taxon>Actinomycetes</taxon>
        <taxon>Kitasatosporales</taxon>
        <taxon>Streptomycetaceae</taxon>
        <taxon>Streptomyces</taxon>
    </lineage>
</organism>
<sequence>MDRLYMRHSTDKQTNLRQRHHLEPYLASGAPVYEDPATSSRLHPRKRPGFQRLLDEAAVGDVVRLADAARLFRSVRDVLDVRDILRRRGLHLRIASGAWSGMDLTSEDPMTKLFVTMLAGVLEFQRDMISENTKDGVAAARNAGKALGRPARLNSEQVAAIVTAYQNDGAAVKALARNYDVDPKVIRRVLDSAGARAVTDDLRELLGEPGGEENPEPETSTPADPVVSIDVPGLLVEHLRDAADVAVRDALRDGRAIRRGTGYSLRMAAPLSVHQAALEACAVLATEGAAPAGRKAYRVYAERVGAVPAARGMTAGTAPTTA</sequence>
<dbReference type="SUPFAM" id="SSF53041">
    <property type="entry name" value="Resolvase-like"/>
    <property type="match status" value="1"/>
</dbReference>
<dbReference type="PANTHER" id="PTHR30461:SF2">
    <property type="entry name" value="SERINE RECOMBINASE PINE-RELATED"/>
    <property type="match status" value="1"/>
</dbReference>
<evidence type="ECO:0000256" key="3">
    <source>
        <dbReference type="SAM" id="MobiDB-lite"/>
    </source>
</evidence>
<dbReference type="PANTHER" id="PTHR30461">
    <property type="entry name" value="DNA-INVERTASE FROM LAMBDOID PROPHAGE"/>
    <property type="match status" value="1"/>
</dbReference>
<comment type="caution">
    <text evidence="5">The sequence shown here is derived from an EMBL/GenBank/DDBJ whole genome shotgun (WGS) entry which is preliminary data.</text>
</comment>
<dbReference type="InterPro" id="IPR036162">
    <property type="entry name" value="Resolvase-like_N_sf"/>
</dbReference>
<keyword evidence="6" id="KW-1185">Reference proteome</keyword>
<feature type="region of interest" description="Disordered" evidence="3">
    <location>
        <begin position="205"/>
        <end position="226"/>
    </location>
</feature>
<dbReference type="Pfam" id="PF00239">
    <property type="entry name" value="Resolvase"/>
    <property type="match status" value="1"/>
</dbReference>
<dbReference type="Proteomes" id="UP001499878">
    <property type="component" value="Unassembled WGS sequence"/>
</dbReference>
<name>A0ABP9TF77_9ACTN</name>
<reference evidence="6" key="1">
    <citation type="journal article" date="2019" name="Int. J. Syst. Evol. Microbiol.">
        <title>The Global Catalogue of Microorganisms (GCM) 10K type strain sequencing project: providing services to taxonomists for standard genome sequencing and annotation.</title>
        <authorList>
            <consortium name="The Broad Institute Genomics Platform"/>
            <consortium name="The Broad Institute Genome Sequencing Center for Infectious Disease"/>
            <person name="Wu L."/>
            <person name="Ma J."/>
        </authorList>
    </citation>
    <scope>NUCLEOTIDE SEQUENCE [LARGE SCALE GENOMIC DNA]</scope>
    <source>
        <strain evidence="6">JCM 18306</strain>
    </source>
</reference>
<evidence type="ECO:0000256" key="1">
    <source>
        <dbReference type="ARBA" id="ARBA00023125"/>
    </source>
</evidence>
<feature type="domain" description="Resolvase/invertase-type recombinase catalytic" evidence="4">
    <location>
        <begin position="1"/>
        <end position="144"/>
    </location>
</feature>
<accession>A0ABP9TF77</accession>
<protein>
    <recommendedName>
        <fullName evidence="4">Resolvase/invertase-type recombinase catalytic domain-containing protein</fullName>
    </recommendedName>
</protein>
<proteinExistence type="predicted"/>